<proteinExistence type="inferred from homology"/>
<comment type="similarity">
    <text evidence="4">Belongs to the peptidase T1B family.</text>
</comment>
<evidence type="ECO:0000313" key="5">
    <source>
        <dbReference type="EMBL" id="KAF7684704.1"/>
    </source>
</evidence>
<dbReference type="Pfam" id="PF00227">
    <property type="entry name" value="Proteasome"/>
    <property type="match status" value="1"/>
</dbReference>
<dbReference type="SUPFAM" id="SSF56235">
    <property type="entry name" value="N-terminal nucleophile aminohydrolases (Ntn hydrolases)"/>
    <property type="match status" value="1"/>
</dbReference>
<dbReference type="PANTHER" id="PTHR32194:SF6">
    <property type="entry name" value="PROTEASOME SUBUNIT BETA"/>
    <property type="match status" value="1"/>
</dbReference>
<sequence>MKRYVVGSTVVAFKYSNGILIAADTQGSYGGMTMYKNIQKIYKLADNCLIGFSGECSDMQYVVNFLNLENEKEAEPLTPQGYHKLVQRMYYGKRSKLNPLNLFSVVAGINKKYDLRMSTDDRGRMLGAVDHLGSFYFSSVICSGMGAYLITPFLRERVVGRENELSRQEAIEIAEECMKILFYRDTSASGNISIAYVEDNECIITEPYSITPKTKWNIGSVNDI</sequence>
<dbReference type="InterPro" id="IPR001353">
    <property type="entry name" value="Proteasome_sua/b"/>
</dbReference>
<keyword evidence="3 4" id="KW-0539">Nucleus</keyword>
<evidence type="ECO:0000256" key="2">
    <source>
        <dbReference type="ARBA" id="ARBA00022942"/>
    </source>
</evidence>
<name>A0ABQ7I2S7_9MICR</name>
<dbReference type="GO" id="GO:0000502">
    <property type="term" value="C:proteasome complex"/>
    <property type="evidence" value="ECO:0007669"/>
    <property type="project" value="UniProtKB-KW"/>
</dbReference>
<evidence type="ECO:0000256" key="4">
    <source>
        <dbReference type="PIRNR" id="PIRNR001213"/>
    </source>
</evidence>
<evidence type="ECO:0000256" key="3">
    <source>
        <dbReference type="ARBA" id="ARBA00023242"/>
    </source>
</evidence>
<dbReference type="PROSITE" id="PS00854">
    <property type="entry name" value="PROTEASOME_BETA_1"/>
    <property type="match status" value="1"/>
</dbReference>
<dbReference type="InterPro" id="IPR023333">
    <property type="entry name" value="Proteasome_suB-type"/>
</dbReference>
<evidence type="ECO:0000313" key="6">
    <source>
        <dbReference type="Proteomes" id="UP001516464"/>
    </source>
</evidence>
<reference evidence="5 6" key="1">
    <citation type="submission" date="2019-01" db="EMBL/GenBank/DDBJ databases">
        <title>Genomes sequencing and comparative genomics of infectious freshwater microsporidia, Cucumispora dikerogammari and Thelohania contejeani.</title>
        <authorList>
            <person name="Cormier A."/>
            <person name="Giraud I."/>
            <person name="Wattier R."/>
            <person name="Teixeira M."/>
            <person name="Grandjean F."/>
            <person name="Rigaud T."/>
            <person name="Cordaux R."/>
        </authorList>
    </citation>
    <scope>NUCLEOTIDE SEQUENCE [LARGE SCALE GENOMIC DNA]</scope>
    <source>
        <strain evidence="5">T1</strain>
        <tissue evidence="5">Spores</tissue>
    </source>
</reference>
<dbReference type="InterPro" id="IPR016050">
    <property type="entry name" value="Proteasome_bsu_CS"/>
</dbReference>
<organism evidence="5 6">
    <name type="scientific">Astathelohania contejeani</name>
    <dbReference type="NCBI Taxonomy" id="164912"/>
    <lineage>
        <taxon>Eukaryota</taxon>
        <taxon>Fungi</taxon>
        <taxon>Fungi incertae sedis</taxon>
        <taxon>Microsporidia</taxon>
        <taxon>Astathelohaniidae</taxon>
        <taxon>Astathelohania</taxon>
    </lineage>
</organism>
<evidence type="ECO:0000256" key="1">
    <source>
        <dbReference type="ARBA" id="ARBA00022490"/>
    </source>
</evidence>
<dbReference type="Proteomes" id="UP001516464">
    <property type="component" value="Unassembled WGS sequence"/>
</dbReference>
<dbReference type="PANTHER" id="PTHR32194">
    <property type="entry name" value="METALLOPROTEASE TLDD"/>
    <property type="match status" value="1"/>
</dbReference>
<accession>A0ABQ7I2S7</accession>
<comment type="subcellular location">
    <subcellularLocation>
        <location evidence="4">Cytoplasm</location>
    </subcellularLocation>
    <subcellularLocation>
        <location evidence="4">Nucleus</location>
    </subcellularLocation>
</comment>
<keyword evidence="2 4" id="KW-0647">Proteasome</keyword>
<dbReference type="Gene3D" id="3.60.20.10">
    <property type="entry name" value="Glutamine Phosphoribosylpyrophosphate, subunit 1, domain 1"/>
    <property type="match status" value="1"/>
</dbReference>
<keyword evidence="6" id="KW-1185">Reference proteome</keyword>
<dbReference type="InterPro" id="IPR016295">
    <property type="entry name" value="Proteasome_beta4"/>
</dbReference>
<dbReference type="PIRSF" id="PIRSF001213">
    <property type="entry name" value="Psome_endopept_beta"/>
    <property type="match status" value="1"/>
</dbReference>
<comment type="caution">
    <text evidence="5">The sequence shown here is derived from an EMBL/GenBank/DDBJ whole genome shotgun (WGS) entry which is preliminary data.</text>
</comment>
<gene>
    <name evidence="5" type="primary">PRE4</name>
    <name evidence="5" type="ORF">TCON_0097</name>
</gene>
<dbReference type="InterPro" id="IPR029055">
    <property type="entry name" value="Ntn_hydrolases_N"/>
</dbReference>
<dbReference type="EMBL" id="SBIQ01000003">
    <property type="protein sequence ID" value="KAF7684704.1"/>
    <property type="molecule type" value="Genomic_DNA"/>
</dbReference>
<protein>
    <recommendedName>
        <fullName evidence="4">Proteasome subunit beta</fullName>
    </recommendedName>
</protein>
<keyword evidence="1 4" id="KW-0963">Cytoplasm</keyword>
<comment type="function">
    <text evidence="4">Non-catalytic component of the proteasome.</text>
</comment>